<accession>A0ABW1KG14</accession>
<protein>
    <submittedName>
        <fullName evidence="3">Uncharacterized protein</fullName>
    </submittedName>
</protein>
<feature type="transmembrane region" description="Helical" evidence="2">
    <location>
        <begin position="53"/>
        <end position="73"/>
    </location>
</feature>
<sequence>MPAADPSERPRQPFRAFVGRHQGLIGTTLFVVLGGGGIAAWHRWDLWWLENSLVQALLIGIASVGMAVLFFWGEGGLPGTAGRSRPRRPRAERETARPHGWRRSSGRRSVRRRRAK</sequence>
<evidence type="ECO:0000256" key="1">
    <source>
        <dbReference type="SAM" id="MobiDB-lite"/>
    </source>
</evidence>
<feature type="region of interest" description="Disordered" evidence="1">
    <location>
        <begin position="77"/>
        <end position="116"/>
    </location>
</feature>
<dbReference type="Proteomes" id="UP001596203">
    <property type="component" value="Unassembled WGS sequence"/>
</dbReference>
<keyword evidence="2" id="KW-0472">Membrane</keyword>
<dbReference type="EMBL" id="JBHSPR010000020">
    <property type="protein sequence ID" value="MFC6019743.1"/>
    <property type="molecule type" value="Genomic_DNA"/>
</dbReference>
<keyword evidence="2" id="KW-0812">Transmembrane</keyword>
<organism evidence="3 4">
    <name type="scientific">Plantactinospora solaniradicis</name>
    <dbReference type="NCBI Taxonomy" id="1723736"/>
    <lineage>
        <taxon>Bacteria</taxon>
        <taxon>Bacillati</taxon>
        <taxon>Actinomycetota</taxon>
        <taxon>Actinomycetes</taxon>
        <taxon>Micromonosporales</taxon>
        <taxon>Micromonosporaceae</taxon>
        <taxon>Plantactinospora</taxon>
    </lineage>
</organism>
<gene>
    <name evidence="3" type="ORF">ACFP2T_26490</name>
</gene>
<keyword evidence="2" id="KW-1133">Transmembrane helix</keyword>
<feature type="transmembrane region" description="Helical" evidence="2">
    <location>
        <begin position="21"/>
        <end position="41"/>
    </location>
</feature>
<evidence type="ECO:0000256" key="2">
    <source>
        <dbReference type="SAM" id="Phobius"/>
    </source>
</evidence>
<evidence type="ECO:0000313" key="3">
    <source>
        <dbReference type="EMBL" id="MFC6019743.1"/>
    </source>
</evidence>
<name>A0ABW1KG14_9ACTN</name>
<keyword evidence="4" id="KW-1185">Reference proteome</keyword>
<dbReference type="RefSeq" id="WP_377425981.1">
    <property type="nucleotide sequence ID" value="NZ_JBHSPR010000020.1"/>
</dbReference>
<feature type="compositionally biased region" description="Basic residues" evidence="1">
    <location>
        <begin position="99"/>
        <end position="116"/>
    </location>
</feature>
<evidence type="ECO:0000313" key="4">
    <source>
        <dbReference type="Proteomes" id="UP001596203"/>
    </source>
</evidence>
<comment type="caution">
    <text evidence="3">The sequence shown here is derived from an EMBL/GenBank/DDBJ whole genome shotgun (WGS) entry which is preliminary data.</text>
</comment>
<reference evidence="4" key="1">
    <citation type="journal article" date="2019" name="Int. J. Syst. Evol. Microbiol.">
        <title>The Global Catalogue of Microorganisms (GCM) 10K type strain sequencing project: providing services to taxonomists for standard genome sequencing and annotation.</title>
        <authorList>
            <consortium name="The Broad Institute Genomics Platform"/>
            <consortium name="The Broad Institute Genome Sequencing Center for Infectious Disease"/>
            <person name="Wu L."/>
            <person name="Ma J."/>
        </authorList>
    </citation>
    <scope>NUCLEOTIDE SEQUENCE [LARGE SCALE GENOMIC DNA]</scope>
    <source>
        <strain evidence="4">ZS-35-S2</strain>
    </source>
</reference>
<proteinExistence type="predicted"/>